<feature type="transmembrane region" description="Helical" evidence="2">
    <location>
        <begin position="358"/>
        <end position="380"/>
    </location>
</feature>
<feature type="transmembrane region" description="Helical" evidence="2">
    <location>
        <begin position="51"/>
        <end position="72"/>
    </location>
</feature>
<feature type="transmembrane region" description="Helical" evidence="2">
    <location>
        <begin position="326"/>
        <end position="349"/>
    </location>
</feature>
<dbReference type="GO" id="GO:0005794">
    <property type="term" value="C:Golgi apparatus"/>
    <property type="evidence" value="ECO:0007669"/>
    <property type="project" value="TreeGrafter"/>
</dbReference>
<protein>
    <submittedName>
        <fullName evidence="3">Uncharacterized protein</fullName>
    </submittedName>
</protein>
<dbReference type="EMBL" id="JADGJQ010000006">
    <property type="protein sequence ID" value="KAJ3183363.1"/>
    <property type="molecule type" value="Genomic_DNA"/>
</dbReference>
<name>A0AAD5TRT5_9FUNG</name>
<feature type="compositionally biased region" description="Pro residues" evidence="1">
    <location>
        <begin position="29"/>
        <end position="40"/>
    </location>
</feature>
<dbReference type="Proteomes" id="UP001212152">
    <property type="component" value="Unassembled WGS sequence"/>
</dbReference>
<evidence type="ECO:0000313" key="3">
    <source>
        <dbReference type="EMBL" id="KAJ3183363.1"/>
    </source>
</evidence>
<accession>A0AAD5TRT5</accession>
<feature type="transmembrane region" description="Helical" evidence="2">
    <location>
        <begin position="92"/>
        <end position="114"/>
    </location>
</feature>
<comment type="caution">
    <text evidence="3">The sequence shown here is derived from an EMBL/GenBank/DDBJ whole genome shotgun (WGS) entry which is preliminary data.</text>
</comment>
<keyword evidence="2" id="KW-0812">Transmembrane</keyword>
<feature type="region of interest" description="Disordered" evidence="1">
    <location>
        <begin position="19"/>
        <end position="40"/>
    </location>
</feature>
<evidence type="ECO:0000313" key="4">
    <source>
        <dbReference type="Proteomes" id="UP001212152"/>
    </source>
</evidence>
<feature type="transmembrane region" description="Helical" evidence="2">
    <location>
        <begin position="222"/>
        <end position="243"/>
    </location>
</feature>
<dbReference type="PANTHER" id="PTHR34391:SF1">
    <property type="entry name" value="UPF0658 GOLGI APPARATUS MEMBRANE PROTEIN C1952.10C-RELATED"/>
    <property type="match status" value="1"/>
</dbReference>
<dbReference type="InterPro" id="IPR040410">
    <property type="entry name" value="UPF0658_Golgi"/>
</dbReference>
<organism evidence="3 4">
    <name type="scientific">Geranomyces variabilis</name>
    <dbReference type="NCBI Taxonomy" id="109894"/>
    <lineage>
        <taxon>Eukaryota</taxon>
        <taxon>Fungi</taxon>
        <taxon>Fungi incertae sedis</taxon>
        <taxon>Chytridiomycota</taxon>
        <taxon>Chytridiomycota incertae sedis</taxon>
        <taxon>Chytridiomycetes</taxon>
        <taxon>Spizellomycetales</taxon>
        <taxon>Powellomycetaceae</taxon>
        <taxon>Geranomyces</taxon>
    </lineage>
</organism>
<evidence type="ECO:0000256" key="1">
    <source>
        <dbReference type="SAM" id="MobiDB-lite"/>
    </source>
</evidence>
<dbReference type="AlphaFoldDB" id="A0AAD5TRT5"/>
<proteinExistence type="predicted"/>
<gene>
    <name evidence="3" type="ORF">HDU87_006682</name>
</gene>
<reference evidence="3" key="1">
    <citation type="submission" date="2020-05" db="EMBL/GenBank/DDBJ databases">
        <title>Phylogenomic resolution of chytrid fungi.</title>
        <authorList>
            <person name="Stajich J.E."/>
            <person name="Amses K."/>
            <person name="Simmons R."/>
            <person name="Seto K."/>
            <person name="Myers J."/>
            <person name="Bonds A."/>
            <person name="Quandt C.A."/>
            <person name="Barry K."/>
            <person name="Liu P."/>
            <person name="Grigoriev I."/>
            <person name="Longcore J.E."/>
            <person name="James T.Y."/>
        </authorList>
    </citation>
    <scope>NUCLEOTIDE SEQUENCE</scope>
    <source>
        <strain evidence="3">JEL0379</strain>
    </source>
</reference>
<evidence type="ECO:0000256" key="2">
    <source>
        <dbReference type="SAM" id="Phobius"/>
    </source>
</evidence>
<feature type="transmembrane region" description="Helical" evidence="2">
    <location>
        <begin position="272"/>
        <end position="300"/>
    </location>
</feature>
<keyword evidence="4" id="KW-1185">Reference proteome</keyword>
<keyword evidence="2" id="KW-1133">Transmembrane helix</keyword>
<sequence length="450" mass="50271">MQEGKKEPLADQISYSKHYDPAVSSSQPPAYPQTSPPPPPSKMGLAARFSALSWSQLAVGLSVLTAVIVIPLEVVVISQVHAFLNDAFEIRGSLIFVMVYFALFILALVFQAVLTAEAYVHKNTMQTLAVAIFNVACFGYSIVQVQQFRKLITCNEAWMEAISEGYPQNNLRSAWDDAKTNNQECMGTTPRGFAEAQKNKMTMEELQRMASISDDPVTVARIVSYAIIGVLFVTSWLSCYLAYKVYREYGWHIFQSQGASLVKKRLLRHVHLFILLLKVNLYFSVGIFVQVLVAMILAAITNTDTVSTQSPNVSDPTPSWGSQKSYWIPPLVLMGLFATSYYACGWYAIQYAHRPSMYAFFALLGGNIAAVIFVLVASHTQPLRNELKITDIWLTSFAAVQLLLNIMTIANAVMCLRGFDTGLREMVDTRRQKKDVEMTPSVPRPRIEID</sequence>
<feature type="transmembrane region" description="Helical" evidence="2">
    <location>
        <begin position="392"/>
        <end position="416"/>
    </location>
</feature>
<feature type="transmembrane region" description="Helical" evidence="2">
    <location>
        <begin position="126"/>
        <end position="143"/>
    </location>
</feature>
<dbReference type="PANTHER" id="PTHR34391">
    <property type="entry name" value="UPF0658 GOLGI APPARATUS MEMBRANE PROTEIN C1952.10C-RELATED"/>
    <property type="match status" value="1"/>
</dbReference>
<feature type="region of interest" description="Disordered" evidence="1">
    <location>
        <begin position="431"/>
        <end position="450"/>
    </location>
</feature>
<keyword evidence="2" id="KW-0472">Membrane</keyword>